<comment type="subcellular location">
    <subcellularLocation>
        <location evidence="1">Cell membrane</location>
        <topology evidence="1">Multi-pass membrane protein</topology>
    </subcellularLocation>
</comment>
<feature type="transmembrane region" description="Helical" evidence="7">
    <location>
        <begin position="21"/>
        <end position="46"/>
    </location>
</feature>
<sequence>MNAAHAPEVPTPAPAVQRATLAVVCVTTAMLMLDIAVVNTALPAIATDLRASMTGLQWVVDAYTLALAAVVLSAGSLADRSGRRRVFTGGLVLFTVASAACAWAPGIWWLDGARAVQGLGGAVLFACSLALLADAYPSMQQRAGALAAYGATIGGSFAVGPLLGGMLTQHVDWRAIFLLNVPVGLVTWAVTARWVRESKDSNPRGLDVPGQVLAALGLGLLIFGLMRGNVDGWTSGTVLASFGGAALSLGLFVAVEALVEQPMLPLQMFANRAFTGAQLAAFAISSSMFAVFVYCTFYLQGVLHLTPVEAGLAYLPGTVVMFFVAGATAQIGKKVSPAVTLAVSLVLVAAGLLVMGLTAQVDSSRWAMTWAFMLACVGAGVFNPVMSGLVLGESAATHSGLAAGINDAFRQTGIAVGVAGLGALFPAQSVLAGGSATGFVDGLHTALYVSTAIALVGAVICLVTLPWRVPGEAPEAEPVALDEMRLAMAELQLELEGRLTYR</sequence>
<dbReference type="Pfam" id="PF07690">
    <property type="entry name" value="MFS_1"/>
    <property type="match status" value="1"/>
</dbReference>
<keyword evidence="10" id="KW-1185">Reference proteome</keyword>
<dbReference type="EMBL" id="JBITLV010000004">
    <property type="protein sequence ID" value="MFI7588247.1"/>
    <property type="molecule type" value="Genomic_DNA"/>
</dbReference>
<evidence type="ECO:0000259" key="8">
    <source>
        <dbReference type="PROSITE" id="PS50850"/>
    </source>
</evidence>
<dbReference type="Proteomes" id="UP001612915">
    <property type="component" value="Unassembled WGS sequence"/>
</dbReference>
<feature type="transmembrane region" description="Helical" evidence="7">
    <location>
        <begin position="175"/>
        <end position="196"/>
    </location>
</feature>
<name>A0ABW8AQP0_9ACTN</name>
<feature type="transmembrane region" description="Helical" evidence="7">
    <location>
        <begin position="238"/>
        <end position="259"/>
    </location>
</feature>
<dbReference type="PANTHER" id="PTHR42718">
    <property type="entry name" value="MAJOR FACILITATOR SUPERFAMILY MULTIDRUG TRANSPORTER MFSC"/>
    <property type="match status" value="1"/>
</dbReference>
<dbReference type="Gene3D" id="1.20.1720.10">
    <property type="entry name" value="Multidrug resistance protein D"/>
    <property type="match status" value="1"/>
</dbReference>
<keyword evidence="3" id="KW-1003">Cell membrane</keyword>
<dbReference type="InterPro" id="IPR004638">
    <property type="entry name" value="EmrB-like"/>
</dbReference>
<organism evidence="9 10">
    <name type="scientific">Spongisporangium articulatum</name>
    <dbReference type="NCBI Taxonomy" id="3362603"/>
    <lineage>
        <taxon>Bacteria</taxon>
        <taxon>Bacillati</taxon>
        <taxon>Actinomycetota</taxon>
        <taxon>Actinomycetes</taxon>
        <taxon>Kineosporiales</taxon>
        <taxon>Kineosporiaceae</taxon>
        <taxon>Spongisporangium</taxon>
    </lineage>
</organism>
<feature type="transmembrane region" description="Helical" evidence="7">
    <location>
        <begin position="370"/>
        <end position="392"/>
    </location>
</feature>
<reference evidence="9 10" key="1">
    <citation type="submission" date="2024-10" db="EMBL/GenBank/DDBJ databases">
        <title>The Natural Products Discovery Center: Release of the First 8490 Sequenced Strains for Exploring Actinobacteria Biosynthetic Diversity.</title>
        <authorList>
            <person name="Kalkreuter E."/>
            <person name="Kautsar S.A."/>
            <person name="Yang D."/>
            <person name="Bader C.D."/>
            <person name="Teijaro C.N."/>
            <person name="Fluegel L."/>
            <person name="Davis C.M."/>
            <person name="Simpson J.R."/>
            <person name="Lauterbach L."/>
            <person name="Steele A.D."/>
            <person name="Gui C."/>
            <person name="Meng S."/>
            <person name="Li G."/>
            <person name="Viehrig K."/>
            <person name="Ye F."/>
            <person name="Su P."/>
            <person name="Kiefer A.F."/>
            <person name="Nichols A."/>
            <person name="Cepeda A.J."/>
            <person name="Yan W."/>
            <person name="Fan B."/>
            <person name="Jiang Y."/>
            <person name="Adhikari A."/>
            <person name="Zheng C.-J."/>
            <person name="Schuster L."/>
            <person name="Cowan T.M."/>
            <person name="Smanski M.J."/>
            <person name="Chevrette M.G."/>
            <person name="De Carvalho L.P.S."/>
            <person name="Shen B."/>
        </authorList>
    </citation>
    <scope>NUCLEOTIDE SEQUENCE [LARGE SCALE GENOMIC DNA]</scope>
    <source>
        <strain evidence="9 10">NPDC049639</strain>
    </source>
</reference>
<feature type="transmembrane region" description="Helical" evidence="7">
    <location>
        <begin position="90"/>
        <end position="110"/>
    </location>
</feature>
<evidence type="ECO:0000313" key="10">
    <source>
        <dbReference type="Proteomes" id="UP001612915"/>
    </source>
</evidence>
<gene>
    <name evidence="9" type="ORF">ACIB24_14355</name>
</gene>
<evidence type="ECO:0000256" key="1">
    <source>
        <dbReference type="ARBA" id="ARBA00004651"/>
    </source>
</evidence>
<dbReference type="NCBIfam" id="TIGR00711">
    <property type="entry name" value="efflux_EmrB"/>
    <property type="match status" value="1"/>
</dbReference>
<evidence type="ECO:0000256" key="3">
    <source>
        <dbReference type="ARBA" id="ARBA00022475"/>
    </source>
</evidence>
<dbReference type="InterPro" id="IPR036259">
    <property type="entry name" value="MFS_trans_sf"/>
</dbReference>
<feature type="transmembrane region" description="Helical" evidence="7">
    <location>
        <begin position="116"/>
        <end position="136"/>
    </location>
</feature>
<evidence type="ECO:0000256" key="6">
    <source>
        <dbReference type="ARBA" id="ARBA00023136"/>
    </source>
</evidence>
<feature type="transmembrane region" description="Helical" evidence="7">
    <location>
        <begin position="143"/>
        <end position="163"/>
    </location>
</feature>
<evidence type="ECO:0000256" key="5">
    <source>
        <dbReference type="ARBA" id="ARBA00022989"/>
    </source>
</evidence>
<keyword evidence="5 7" id="KW-1133">Transmembrane helix</keyword>
<feature type="transmembrane region" description="Helical" evidence="7">
    <location>
        <begin position="58"/>
        <end position="78"/>
    </location>
</feature>
<dbReference type="InterPro" id="IPR020846">
    <property type="entry name" value="MFS_dom"/>
</dbReference>
<protein>
    <submittedName>
        <fullName evidence="9">MFS transporter</fullName>
    </submittedName>
</protein>
<evidence type="ECO:0000256" key="7">
    <source>
        <dbReference type="SAM" id="Phobius"/>
    </source>
</evidence>
<feature type="transmembrane region" description="Helical" evidence="7">
    <location>
        <begin position="279"/>
        <end position="299"/>
    </location>
</feature>
<keyword evidence="2" id="KW-0813">Transport</keyword>
<comment type="caution">
    <text evidence="9">The sequence shown here is derived from an EMBL/GenBank/DDBJ whole genome shotgun (WGS) entry which is preliminary data.</text>
</comment>
<accession>A0ABW8AQP0</accession>
<feature type="transmembrane region" description="Helical" evidence="7">
    <location>
        <begin position="311"/>
        <end position="331"/>
    </location>
</feature>
<feature type="transmembrane region" description="Helical" evidence="7">
    <location>
        <begin position="208"/>
        <end position="226"/>
    </location>
</feature>
<dbReference type="PANTHER" id="PTHR42718:SF49">
    <property type="entry name" value="EXPORT PROTEIN"/>
    <property type="match status" value="1"/>
</dbReference>
<dbReference type="InterPro" id="IPR011701">
    <property type="entry name" value="MFS"/>
</dbReference>
<evidence type="ECO:0000256" key="2">
    <source>
        <dbReference type="ARBA" id="ARBA00022448"/>
    </source>
</evidence>
<dbReference type="PROSITE" id="PS50850">
    <property type="entry name" value="MFS"/>
    <property type="match status" value="1"/>
</dbReference>
<evidence type="ECO:0000313" key="9">
    <source>
        <dbReference type="EMBL" id="MFI7588247.1"/>
    </source>
</evidence>
<feature type="transmembrane region" description="Helical" evidence="7">
    <location>
        <begin position="446"/>
        <end position="465"/>
    </location>
</feature>
<keyword evidence="6 7" id="KW-0472">Membrane</keyword>
<feature type="transmembrane region" description="Helical" evidence="7">
    <location>
        <begin position="413"/>
        <end position="434"/>
    </location>
</feature>
<dbReference type="Gene3D" id="1.20.1250.20">
    <property type="entry name" value="MFS general substrate transporter like domains"/>
    <property type="match status" value="1"/>
</dbReference>
<dbReference type="RefSeq" id="WP_398281462.1">
    <property type="nucleotide sequence ID" value="NZ_JBITLV010000004.1"/>
</dbReference>
<feature type="transmembrane region" description="Helical" evidence="7">
    <location>
        <begin position="338"/>
        <end position="358"/>
    </location>
</feature>
<evidence type="ECO:0000256" key="4">
    <source>
        <dbReference type="ARBA" id="ARBA00022692"/>
    </source>
</evidence>
<dbReference type="CDD" id="cd17321">
    <property type="entry name" value="MFS_MMR_MDR_like"/>
    <property type="match status" value="1"/>
</dbReference>
<proteinExistence type="predicted"/>
<dbReference type="SUPFAM" id="SSF103473">
    <property type="entry name" value="MFS general substrate transporter"/>
    <property type="match status" value="1"/>
</dbReference>
<feature type="domain" description="Major facilitator superfamily (MFS) profile" evidence="8">
    <location>
        <begin position="20"/>
        <end position="469"/>
    </location>
</feature>
<keyword evidence="4 7" id="KW-0812">Transmembrane</keyword>